<feature type="transmembrane region" description="Helical" evidence="9">
    <location>
        <begin position="526"/>
        <end position="547"/>
    </location>
</feature>
<dbReference type="GO" id="GO:0010008">
    <property type="term" value="C:endosome membrane"/>
    <property type="evidence" value="ECO:0007669"/>
    <property type="project" value="UniProtKB-SubCell"/>
</dbReference>
<dbReference type="GO" id="GO:0008021">
    <property type="term" value="C:synaptic vesicle"/>
    <property type="evidence" value="ECO:0007669"/>
    <property type="project" value="TreeGrafter"/>
</dbReference>
<feature type="domain" description="FH2" evidence="12">
    <location>
        <begin position="1"/>
        <end position="330"/>
    </location>
</feature>
<dbReference type="Proteomes" id="UP000245119">
    <property type="component" value="Linkage Group LG3"/>
</dbReference>
<feature type="transmembrane region" description="Helical" evidence="9">
    <location>
        <begin position="748"/>
        <end position="767"/>
    </location>
</feature>
<dbReference type="GO" id="GO:0005769">
    <property type="term" value="C:early endosome"/>
    <property type="evidence" value="ECO:0007669"/>
    <property type="project" value="TreeGrafter"/>
</dbReference>
<keyword evidence="3 9" id="KW-0812">Transmembrane</keyword>
<evidence type="ECO:0000259" key="11">
    <source>
        <dbReference type="PROSITE" id="PS51371"/>
    </source>
</evidence>
<dbReference type="STRING" id="400727.A0A2T7PM25"/>
<dbReference type="InterPro" id="IPR046342">
    <property type="entry name" value="CBS_dom_sf"/>
</dbReference>
<evidence type="ECO:0000256" key="3">
    <source>
        <dbReference type="ARBA" id="ARBA00022692"/>
    </source>
</evidence>
<feature type="region of interest" description="Disordered" evidence="10">
    <location>
        <begin position="360"/>
        <end position="380"/>
    </location>
</feature>
<evidence type="ECO:0000256" key="7">
    <source>
        <dbReference type="ARBA" id="ARBA00023214"/>
    </source>
</evidence>
<name>A0A2T7PM25_POMCA</name>
<comment type="similarity">
    <text evidence="9">Belongs to the chloride channel (TC 2.A.49) family.</text>
</comment>
<reference evidence="13 14" key="1">
    <citation type="submission" date="2018-04" db="EMBL/GenBank/DDBJ databases">
        <title>The genome of golden apple snail Pomacea canaliculata provides insight into stress tolerance and invasive adaptation.</title>
        <authorList>
            <person name="Liu C."/>
            <person name="Liu B."/>
            <person name="Ren Y."/>
            <person name="Zhang Y."/>
            <person name="Wang H."/>
            <person name="Li S."/>
            <person name="Jiang F."/>
            <person name="Yin L."/>
            <person name="Zhang G."/>
            <person name="Qian W."/>
            <person name="Fan W."/>
        </authorList>
    </citation>
    <scope>NUCLEOTIDE SEQUENCE [LARGE SCALE GENOMIC DNA]</scope>
    <source>
        <strain evidence="13">SZHN2017</strain>
        <tissue evidence="13">Muscle</tissue>
    </source>
</reference>
<dbReference type="SUPFAM" id="SSF54631">
    <property type="entry name" value="CBS-domain pair"/>
    <property type="match status" value="1"/>
</dbReference>
<evidence type="ECO:0000259" key="12">
    <source>
        <dbReference type="PROSITE" id="PS51444"/>
    </source>
</evidence>
<dbReference type="InterPro" id="IPR015425">
    <property type="entry name" value="FH2_Formin"/>
</dbReference>
<keyword evidence="2 9" id="KW-0813">Transport</keyword>
<evidence type="ECO:0000313" key="13">
    <source>
        <dbReference type="EMBL" id="PVD34470.1"/>
    </source>
</evidence>
<sequence>MSRKPLDINHMKKFISGHDELDAPHDLSNRIQEPLMDSCKSMRVDLLLRKFSKVDDVLMFVRNVNHAAFTNEQLKELSALAPDEKQARRIKTRSEDSLSVTEKFLYKLVQIPHYDLRIHIMFSRATSPPQLRELRDRLRKYRDACRYLCDNESIKVFLCWVLQAVNDINNGNKEDKAFGLRIGSLNTILSTKAKTPERATLLHVLVEDIRKNDPIRKEHGMMMKKIKEDKEVLTAAQRDVETCEEVGSHLKDFLSEICPLIHEVEEDFEGVDADFKSVAAYYCEDRNSTIDNFFGIFLKVCEDVQFEENRENNELQNRRGYINCYFFTQTYHQEVSQQPNELNKVGPDLRDISDIHAVNGAQASSNARKPNGVNPGVDSTGNGTIHLPDTLEELPPGIGKYDDFHTIDWLREIARDRMRHRHIVKKRQEGWFEKLKSAHDAWSGWLCVLLVGLAAGSCAGMIDIGARWMSDLKEGVCVEAFWFNKEQCCWSGDSTTFDEEGDCDQWYSWPELLSTPSGTLTYVAGYVFYVSWALAFAFLAGLFVRVFAPYASGSGIPEIKTILSGFIIRGYLGKWTLLIKSVGMMMSDAAGLTLGKEGPSVHMACCCGNIFSYLFPKYSRNEAKKREILSAAAAAGVGVAFGAPIGGVLFSLEEVLIVTFITALLGYLNPYTRMNSSELIPLLVSRCGPENEIELCDYERNVTSQFAFWSSAVAHPGVHAALWKLFLALIFKIIMMIFTIGIRIPAGLFVPSLAIGALAGRIVGIGMEQLVIANRSNPFFTNMCQQDVCKVTPGLYAVVGAAAVLGGVTRMTVALVVIMFELTGGLEYILPLMAAAMTSKWVGDALGKEGIYDAHIALNGYPFLDSKEEFTHTTLATDVMRPRRNDAPLSVITQDSMTVDEVEFLLNNTSHNGFPVVVSRESQYLVGFVLRRDVLLAIAPNLNEPVPLKLRKILDLAPITITDETPMETVVEMFRKLGLRQTLVTHNGRLLGIITKKDVLRHIAQLHNQDPDSILFN</sequence>
<dbReference type="EMBL" id="PZQS01000003">
    <property type="protein sequence ID" value="PVD34470.1"/>
    <property type="molecule type" value="Genomic_DNA"/>
</dbReference>
<dbReference type="InterPro" id="IPR000644">
    <property type="entry name" value="CBS_dom"/>
</dbReference>
<dbReference type="AlphaFoldDB" id="A0A2T7PM25"/>
<dbReference type="Gene3D" id="3.90.1280.20">
    <property type="match status" value="2"/>
</dbReference>
<evidence type="ECO:0000256" key="2">
    <source>
        <dbReference type="ARBA" id="ARBA00022448"/>
    </source>
</evidence>
<evidence type="ECO:0000256" key="1">
    <source>
        <dbReference type="ARBA" id="ARBA00004337"/>
    </source>
</evidence>
<comment type="caution">
    <text evidence="9">Lacks conserved residue(s) required for the propagation of feature annotation.</text>
</comment>
<dbReference type="InterPro" id="IPR042201">
    <property type="entry name" value="FH2_Formin_sf"/>
</dbReference>
<dbReference type="PRINTS" id="PR00762">
    <property type="entry name" value="CLCHANNEL"/>
</dbReference>
<dbReference type="Pfam" id="PF00654">
    <property type="entry name" value="Voltage_CLC"/>
    <property type="match status" value="1"/>
</dbReference>
<dbReference type="PANTHER" id="PTHR45711">
    <property type="entry name" value="CHLORIDE CHANNEL PROTEIN"/>
    <property type="match status" value="1"/>
</dbReference>
<dbReference type="GO" id="GO:0005794">
    <property type="term" value="C:Golgi apparatus"/>
    <property type="evidence" value="ECO:0007669"/>
    <property type="project" value="TreeGrafter"/>
</dbReference>
<keyword evidence="4 9" id="KW-1133">Transmembrane helix</keyword>
<evidence type="ECO:0000256" key="10">
    <source>
        <dbReference type="SAM" id="MobiDB-lite"/>
    </source>
</evidence>
<dbReference type="PROSITE" id="PS51371">
    <property type="entry name" value="CBS"/>
    <property type="match status" value="2"/>
</dbReference>
<gene>
    <name evidence="13" type="ORF">C0Q70_05745</name>
</gene>
<dbReference type="OrthoDB" id="1104827at2759"/>
<dbReference type="Gene3D" id="1.10.3080.10">
    <property type="entry name" value="Clc chloride channel"/>
    <property type="match status" value="2"/>
</dbReference>
<evidence type="ECO:0000313" key="14">
    <source>
        <dbReference type="Proteomes" id="UP000245119"/>
    </source>
</evidence>
<dbReference type="Gene3D" id="1.20.58.2220">
    <property type="entry name" value="Formin, FH2 domain"/>
    <property type="match status" value="1"/>
</dbReference>
<evidence type="ECO:0000256" key="4">
    <source>
        <dbReference type="ARBA" id="ARBA00022989"/>
    </source>
</evidence>
<dbReference type="InterPro" id="IPR014743">
    <property type="entry name" value="Cl-channel_core"/>
</dbReference>
<dbReference type="PANTHER" id="PTHR45711:SF6">
    <property type="entry name" value="CHLORIDE CHANNEL PROTEIN"/>
    <property type="match status" value="1"/>
</dbReference>
<evidence type="ECO:0000256" key="5">
    <source>
        <dbReference type="ARBA" id="ARBA00023065"/>
    </source>
</evidence>
<dbReference type="PROSITE" id="PS51444">
    <property type="entry name" value="FH2"/>
    <property type="match status" value="1"/>
</dbReference>
<dbReference type="InterPro" id="IPR001807">
    <property type="entry name" value="ClC"/>
</dbReference>
<accession>A0A2T7PM25</accession>
<feature type="domain" description="CBS" evidence="11">
    <location>
        <begin position="950"/>
        <end position="1013"/>
    </location>
</feature>
<comment type="caution">
    <text evidence="13">The sequence shown here is derived from an EMBL/GenBank/DDBJ whole genome shotgun (WGS) entry which is preliminary data.</text>
</comment>
<comment type="subcellular location">
    <subcellularLocation>
        <location evidence="1">Endosome membrane</location>
        <topology evidence="1">Multi-pass membrane protein</topology>
    </subcellularLocation>
    <subcellularLocation>
        <location evidence="9">Membrane</location>
        <topology evidence="9">Multi-pass membrane protein</topology>
    </subcellularLocation>
</comment>
<feature type="transmembrane region" description="Helical" evidence="9">
    <location>
        <begin position="655"/>
        <end position="672"/>
    </location>
</feature>
<protein>
    <recommendedName>
        <fullName evidence="9">Chloride channel protein</fullName>
    </recommendedName>
</protein>
<proteinExistence type="inferred from homology"/>
<dbReference type="CDD" id="cd03684">
    <property type="entry name" value="ClC_3_like"/>
    <property type="match status" value="1"/>
</dbReference>
<keyword evidence="14" id="KW-1185">Reference proteome</keyword>
<evidence type="ECO:0000256" key="9">
    <source>
        <dbReference type="RuleBase" id="RU361221"/>
    </source>
</evidence>
<dbReference type="SMART" id="SM00116">
    <property type="entry name" value="CBS"/>
    <property type="match status" value="2"/>
</dbReference>
<dbReference type="SUPFAM" id="SSF101447">
    <property type="entry name" value="Formin homology 2 domain (FH2 domain)"/>
    <property type="match status" value="1"/>
</dbReference>
<feature type="transmembrane region" description="Helical" evidence="9">
    <location>
        <begin position="721"/>
        <end position="742"/>
    </location>
</feature>
<dbReference type="GO" id="GO:0005886">
    <property type="term" value="C:plasma membrane"/>
    <property type="evidence" value="ECO:0007669"/>
    <property type="project" value="TreeGrafter"/>
</dbReference>
<keyword evidence="5 9" id="KW-0406">Ion transport</keyword>
<feature type="transmembrane region" description="Helical" evidence="9">
    <location>
        <begin position="628"/>
        <end position="649"/>
    </location>
</feature>
<dbReference type="Pfam" id="PF00571">
    <property type="entry name" value="CBS"/>
    <property type="match status" value="2"/>
</dbReference>
<keyword evidence="7 9" id="KW-0868">Chloride</keyword>
<dbReference type="FunFam" id="3.90.1280.20:FF:000003">
    <property type="entry name" value="Chloride channel protein"/>
    <property type="match status" value="1"/>
</dbReference>
<feature type="domain" description="CBS" evidence="11">
    <location>
        <begin position="880"/>
        <end position="948"/>
    </location>
</feature>
<evidence type="ECO:0000256" key="6">
    <source>
        <dbReference type="ARBA" id="ARBA00023136"/>
    </source>
</evidence>
<dbReference type="SUPFAM" id="SSF81340">
    <property type="entry name" value="Clc chloride channel"/>
    <property type="match status" value="1"/>
</dbReference>
<evidence type="ECO:0000256" key="8">
    <source>
        <dbReference type="PROSITE-ProRule" id="PRU00703"/>
    </source>
</evidence>
<dbReference type="CDD" id="cd04591">
    <property type="entry name" value="CBS_pair_voltage-gated_CLC_euk_bac"/>
    <property type="match status" value="1"/>
</dbReference>
<keyword evidence="8" id="KW-0129">CBS domain</keyword>
<dbReference type="SMART" id="SM00498">
    <property type="entry name" value="FH2"/>
    <property type="match status" value="1"/>
</dbReference>
<organism evidence="13 14">
    <name type="scientific">Pomacea canaliculata</name>
    <name type="common">Golden apple snail</name>
    <dbReference type="NCBI Taxonomy" id="400727"/>
    <lineage>
        <taxon>Eukaryota</taxon>
        <taxon>Metazoa</taxon>
        <taxon>Spiralia</taxon>
        <taxon>Lophotrochozoa</taxon>
        <taxon>Mollusca</taxon>
        <taxon>Gastropoda</taxon>
        <taxon>Caenogastropoda</taxon>
        <taxon>Architaenioglossa</taxon>
        <taxon>Ampullarioidea</taxon>
        <taxon>Ampullariidae</taxon>
        <taxon>Pomacea</taxon>
    </lineage>
</organism>
<dbReference type="Pfam" id="PF02181">
    <property type="entry name" value="FH2"/>
    <property type="match status" value="1"/>
</dbReference>
<dbReference type="GO" id="GO:0005247">
    <property type="term" value="F:voltage-gated chloride channel activity"/>
    <property type="evidence" value="ECO:0007669"/>
    <property type="project" value="TreeGrafter"/>
</dbReference>
<keyword evidence="6 9" id="KW-0472">Membrane</keyword>